<dbReference type="InterPro" id="IPR020568">
    <property type="entry name" value="Ribosomal_Su5_D2-typ_SF"/>
</dbReference>
<dbReference type="PANTHER" id="PTHR16301">
    <property type="entry name" value="IMPACT-RELATED"/>
    <property type="match status" value="1"/>
</dbReference>
<sequence length="263" mass="27486">MAWRRGEILAFAGARGDAGRLYGPAGGLPRPGPVPCSVAFGPARRARAAGRTLGLVMRMIKQSGSHELEIRRSRFVCTLARVGTEAEAVGFLAAHRRAHRDATHNCTAYVVGEHGEITKSNDDGEPAGTAGIPMLEVLVRRELTGVAAVVTRYFGGVKLGAGGLVRAYGQAVAETVEAVGVVELRPVVTVTVRVDHGLAGRFLGDLHGRGTQPGEVRYGAGVEADVAVPVPELAGFEAWVAEVTAGRAEVERGAPGYVEVPVP</sequence>
<dbReference type="InterPro" id="IPR020569">
    <property type="entry name" value="UPF0029_Impact_CS"/>
</dbReference>
<comment type="caution">
    <text evidence="4">The sequence shown here is derived from an EMBL/GenBank/DDBJ whole genome shotgun (WGS) entry which is preliminary data.</text>
</comment>
<dbReference type="Pfam" id="PF09186">
    <property type="entry name" value="DUF1949"/>
    <property type="match status" value="1"/>
</dbReference>
<dbReference type="AlphaFoldDB" id="A0A7W3LS79"/>
<dbReference type="EMBL" id="JACJIA010000006">
    <property type="protein sequence ID" value="MBA8953333.1"/>
    <property type="molecule type" value="Genomic_DNA"/>
</dbReference>
<evidence type="ECO:0000259" key="3">
    <source>
        <dbReference type="Pfam" id="PF09186"/>
    </source>
</evidence>
<dbReference type="RefSeq" id="WP_312898072.1">
    <property type="nucleotide sequence ID" value="NZ_BAAALP010000001.1"/>
</dbReference>
<dbReference type="PROSITE" id="PS00910">
    <property type="entry name" value="UPF0029"/>
    <property type="match status" value="1"/>
</dbReference>
<keyword evidence="5" id="KW-1185">Reference proteome</keyword>
<dbReference type="GO" id="GO:0005737">
    <property type="term" value="C:cytoplasm"/>
    <property type="evidence" value="ECO:0007669"/>
    <property type="project" value="TreeGrafter"/>
</dbReference>
<comment type="similarity">
    <text evidence="1">Belongs to the IMPACT family.</text>
</comment>
<dbReference type="Gene3D" id="3.30.230.30">
    <property type="entry name" value="Impact, N-terminal domain"/>
    <property type="match status" value="1"/>
</dbReference>
<dbReference type="InterPro" id="IPR001498">
    <property type="entry name" value="Impact_N"/>
</dbReference>
<feature type="domain" description="Impact N-terminal" evidence="2">
    <location>
        <begin position="71"/>
        <end position="175"/>
    </location>
</feature>
<dbReference type="InterPro" id="IPR023582">
    <property type="entry name" value="Impact"/>
</dbReference>
<protein>
    <submittedName>
        <fullName evidence="4">Putative YigZ family protein</fullName>
    </submittedName>
</protein>
<proteinExistence type="inferred from homology"/>
<gene>
    <name evidence="4" type="ORF">HNR61_004983</name>
</gene>
<evidence type="ECO:0000259" key="2">
    <source>
        <dbReference type="Pfam" id="PF01205"/>
    </source>
</evidence>
<evidence type="ECO:0000313" key="5">
    <source>
        <dbReference type="Proteomes" id="UP000572680"/>
    </source>
</evidence>
<reference evidence="4 5" key="1">
    <citation type="submission" date="2020-08" db="EMBL/GenBank/DDBJ databases">
        <title>Genomic Encyclopedia of Type Strains, Phase IV (KMG-IV): sequencing the most valuable type-strain genomes for metagenomic binning, comparative biology and taxonomic classification.</title>
        <authorList>
            <person name="Goeker M."/>
        </authorList>
    </citation>
    <scope>NUCLEOTIDE SEQUENCE [LARGE SCALE GENOMIC DNA]</scope>
    <source>
        <strain evidence="4 5">DSM 44197</strain>
    </source>
</reference>
<dbReference type="Proteomes" id="UP000572680">
    <property type="component" value="Unassembled WGS sequence"/>
</dbReference>
<dbReference type="Pfam" id="PF01205">
    <property type="entry name" value="Impact_N"/>
    <property type="match status" value="1"/>
</dbReference>
<dbReference type="SUPFAM" id="SSF54211">
    <property type="entry name" value="Ribosomal protein S5 domain 2-like"/>
    <property type="match status" value="1"/>
</dbReference>
<dbReference type="GO" id="GO:0006446">
    <property type="term" value="P:regulation of translational initiation"/>
    <property type="evidence" value="ECO:0007669"/>
    <property type="project" value="TreeGrafter"/>
</dbReference>
<dbReference type="InterPro" id="IPR035647">
    <property type="entry name" value="EFG_III/V"/>
</dbReference>
<organism evidence="4 5">
    <name type="scientific">Actinomadura namibiensis</name>
    <dbReference type="NCBI Taxonomy" id="182080"/>
    <lineage>
        <taxon>Bacteria</taxon>
        <taxon>Bacillati</taxon>
        <taxon>Actinomycetota</taxon>
        <taxon>Actinomycetes</taxon>
        <taxon>Streptosporangiales</taxon>
        <taxon>Thermomonosporaceae</taxon>
        <taxon>Actinomadura</taxon>
    </lineage>
</organism>
<feature type="domain" description="UPF0029" evidence="3">
    <location>
        <begin position="193"/>
        <end position="247"/>
    </location>
</feature>
<accession>A0A7W3LS79</accession>
<dbReference type="PANTHER" id="PTHR16301:SF20">
    <property type="entry name" value="IMPACT FAMILY MEMBER YIGZ"/>
    <property type="match status" value="1"/>
</dbReference>
<name>A0A7W3LS79_ACTNM</name>
<evidence type="ECO:0000313" key="4">
    <source>
        <dbReference type="EMBL" id="MBA8953333.1"/>
    </source>
</evidence>
<dbReference type="SUPFAM" id="SSF54980">
    <property type="entry name" value="EF-G C-terminal domain-like"/>
    <property type="match status" value="1"/>
</dbReference>
<evidence type="ECO:0000256" key="1">
    <source>
        <dbReference type="ARBA" id="ARBA00007665"/>
    </source>
</evidence>
<dbReference type="InterPro" id="IPR015269">
    <property type="entry name" value="UPF0029_Impact_C"/>
</dbReference>
<dbReference type="InterPro" id="IPR036956">
    <property type="entry name" value="Impact_N_sf"/>
</dbReference>